<feature type="coiled-coil region" evidence="1">
    <location>
        <begin position="2"/>
        <end position="29"/>
    </location>
</feature>
<accession>A0ABV2ARA2</accession>
<evidence type="ECO:0000313" key="2">
    <source>
        <dbReference type="EMBL" id="MES1922201.1"/>
    </source>
</evidence>
<name>A0ABV2ARA2_9EUKA</name>
<feature type="non-terminal residue" evidence="2">
    <location>
        <position position="83"/>
    </location>
</feature>
<dbReference type="Proteomes" id="UP001439008">
    <property type="component" value="Unassembled WGS sequence"/>
</dbReference>
<dbReference type="EMBL" id="JBDODL010002379">
    <property type="protein sequence ID" value="MES1922201.1"/>
    <property type="molecule type" value="Genomic_DNA"/>
</dbReference>
<proteinExistence type="predicted"/>
<reference evidence="2 3" key="1">
    <citation type="journal article" date="2024" name="BMC Biol.">
        <title>Comparative genomics of Ascetosporea gives new insight into the evolutionary basis for animal parasitism in Rhizaria.</title>
        <authorList>
            <person name="Hiltunen Thoren M."/>
            <person name="Onut-Brannstrom I."/>
            <person name="Alfjorden A."/>
            <person name="Peckova H."/>
            <person name="Swords F."/>
            <person name="Hooper C."/>
            <person name="Holzer A.S."/>
            <person name="Bass D."/>
            <person name="Burki F."/>
        </authorList>
    </citation>
    <scope>NUCLEOTIDE SEQUENCE [LARGE SCALE GENOMIC DNA]</scope>
    <source>
        <strain evidence="2">20-A016</strain>
    </source>
</reference>
<protein>
    <submittedName>
        <fullName evidence="2">Uncharacterized protein</fullName>
    </submittedName>
</protein>
<keyword evidence="3" id="KW-1185">Reference proteome</keyword>
<organism evidence="2 3">
    <name type="scientific">Bonamia ostreae</name>
    <dbReference type="NCBI Taxonomy" id="126728"/>
    <lineage>
        <taxon>Eukaryota</taxon>
        <taxon>Sar</taxon>
        <taxon>Rhizaria</taxon>
        <taxon>Endomyxa</taxon>
        <taxon>Ascetosporea</taxon>
        <taxon>Haplosporida</taxon>
        <taxon>Bonamia</taxon>
    </lineage>
</organism>
<keyword evidence="1" id="KW-0175">Coiled coil</keyword>
<sequence length="83" mass="9226">MKTIIENNSNESSDELKKIKEEISSLNTDSSEKIDSNTAESINISNINVKKFEENTTGTDEASFILELILNYASNPEKNGKIT</sequence>
<evidence type="ECO:0000313" key="3">
    <source>
        <dbReference type="Proteomes" id="UP001439008"/>
    </source>
</evidence>
<evidence type="ECO:0000256" key="1">
    <source>
        <dbReference type="SAM" id="Coils"/>
    </source>
</evidence>
<comment type="caution">
    <text evidence="2">The sequence shown here is derived from an EMBL/GenBank/DDBJ whole genome shotgun (WGS) entry which is preliminary data.</text>
</comment>
<gene>
    <name evidence="2" type="ORF">MHBO_003713</name>
</gene>